<dbReference type="EMBL" id="UOFP01000241">
    <property type="protein sequence ID" value="VAW88886.1"/>
    <property type="molecule type" value="Genomic_DNA"/>
</dbReference>
<evidence type="ECO:0000313" key="1">
    <source>
        <dbReference type="EMBL" id="VAW88886.1"/>
    </source>
</evidence>
<dbReference type="AlphaFoldDB" id="A0A3B1A7K9"/>
<accession>A0A3B1A7K9</accession>
<name>A0A3B1A7K9_9ZZZZ</name>
<organism evidence="1">
    <name type="scientific">hydrothermal vent metagenome</name>
    <dbReference type="NCBI Taxonomy" id="652676"/>
    <lineage>
        <taxon>unclassified sequences</taxon>
        <taxon>metagenomes</taxon>
        <taxon>ecological metagenomes</taxon>
    </lineage>
</organism>
<gene>
    <name evidence="1" type="ORF">MNBD_GAMMA18-97</name>
</gene>
<reference evidence="1" key="1">
    <citation type="submission" date="2018-06" db="EMBL/GenBank/DDBJ databases">
        <authorList>
            <person name="Zhirakovskaya E."/>
        </authorList>
    </citation>
    <scope>NUCLEOTIDE SEQUENCE</scope>
</reference>
<sequence length="118" mass="13310">MLNELCRIVKRRSGFDLLLKDISGQGIERSKNYLSKVAGVKSPFQSQSWNRAKLLAEIRNAIAHKNGEIELAQKNQSCLGTRLSKEKNLMLKKVIPDQEDAQIILNKKSGVRSCVLLF</sequence>
<protein>
    <submittedName>
        <fullName evidence="1">Uncharacterized protein</fullName>
    </submittedName>
</protein>
<proteinExistence type="predicted"/>